<name>A0ACC5XH60_PANGG</name>
<dbReference type="EMBL" id="CM040474">
    <property type="protein sequence ID" value="MCI4390532.1"/>
    <property type="molecule type" value="Genomic_DNA"/>
</dbReference>
<proteinExistence type="predicted"/>
<accession>A0ACC5XH60</accession>
<sequence length="112" mass="12421">MCMSSGRASLQLRLFNGPHCRGVALVGVREPRVQKPCVRETSRARRTLRVLRFCVARGTVGSAAVPATLLLLFFSFFFSGEIREKLLNSEHGILGLCVNTGCTRLEVTDWHS</sequence>
<gene>
    <name evidence="1" type="ORF">PGIGA_G00123630</name>
</gene>
<organism evidence="1 2">
    <name type="scientific">Pangasianodon gigas</name>
    <name type="common">Mekong giant catfish</name>
    <name type="synonym">Pangasius gigas</name>
    <dbReference type="NCBI Taxonomy" id="30993"/>
    <lineage>
        <taxon>Eukaryota</taxon>
        <taxon>Metazoa</taxon>
        <taxon>Chordata</taxon>
        <taxon>Craniata</taxon>
        <taxon>Vertebrata</taxon>
        <taxon>Euteleostomi</taxon>
        <taxon>Actinopterygii</taxon>
        <taxon>Neopterygii</taxon>
        <taxon>Teleostei</taxon>
        <taxon>Ostariophysi</taxon>
        <taxon>Siluriformes</taxon>
        <taxon>Pangasiidae</taxon>
        <taxon>Pangasianodon</taxon>
    </lineage>
</organism>
<protein>
    <submittedName>
        <fullName evidence="1">Uncharacterized protein</fullName>
    </submittedName>
</protein>
<dbReference type="Proteomes" id="UP000829447">
    <property type="component" value="Linkage Group LG21"/>
</dbReference>
<comment type="caution">
    <text evidence="1">The sequence shown here is derived from an EMBL/GenBank/DDBJ whole genome shotgun (WGS) entry which is preliminary data.</text>
</comment>
<reference evidence="1 2" key="1">
    <citation type="journal article" date="2022" name="bioRxiv">
        <title>An ancient truncated duplication of the anti-Mullerian hormone receptor type 2 gene is a potential conserved master sex determinant in the Pangasiidae catfish family.</title>
        <authorList>
            <person name="Wen M."/>
            <person name="Pan Q."/>
            <person name="Jouanno E."/>
            <person name="Montfort J."/>
            <person name="Zahm M."/>
            <person name="Cabau C."/>
            <person name="Klopp C."/>
            <person name="Iampietro C."/>
            <person name="Roques C."/>
            <person name="Bouchez O."/>
            <person name="Castinel A."/>
            <person name="Donnadieu C."/>
            <person name="Parrinello H."/>
            <person name="Poncet C."/>
            <person name="Belmonte E."/>
            <person name="Gautier V."/>
            <person name="Avarre J.-C."/>
            <person name="Dugue R."/>
            <person name="Gustiano R."/>
            <person name="Ha T.T.T."/>
            <person name="Campet M."/>
            <person name="Sriphairoj K."/>
            <person name="Ribolli J."/>
            <person name="de Almeida F.L."/>
            <person name="Desvignes T."/>
            <person name="Postlethwait J.H."/>
            <person name="Bucao C.F."/>
            <person name="Robinson-Rechavi M."/>
            <person name="Bobe J."/>
            <person name="Herpin A."/>
            <person name="Guiguen Y."/>
        </authorList>
    </citation>
    <scope>NUCLEOTIDE SEQUENCE [LARGE SCALE GENOMIC DNA]</scope>
    <source>
        <strain evidence="1">YG-Dec2019</strain>
    </source>
</reference>
<evidence type="ECO:0000313" key="2">
    <source>
        <dbReference type="Proteomes" id="UP000829447"/>
    </source>
</evidence>
<keyword evidence="2" id="KW-1185">Reference proteome</keyword>
<evidence type="ECO:0000313" key="1">
    <source>
        <dbReference type="EMBL" id="MCI4390532.1"/>
    </source>
</evidence>